<gene>
    <name evidence="1" type="ORF">SORBI_3004G198350</name>
</gene>
<evidence type="ECO:0000313" key="2">
    <source>
        <dbReference type="Proteomes" id="UP000000768"/>
    </source>
</evidence>
<name>A0A1Z5RNR6_SORBI</name>
<evidence type="ECO:0000313" key="1">
    <source>
        <dbReference type="EMBL" id="OQU85231.1"/>
    </source>
</evidence>
<dbReference type="InParanoid" id="A0A1Z5RNR6"/>
<dbReference type="ExpressionAtlas" id="A0A1Z5RNR6">
    <property type="expression patterns" value="baseline"/>
</dbReference>
<organism evidence="1 2">
    <name type="scientific">Sorghum bicolor</name>
    <name type="common">Sorghum</name>
    <name type="synonym">Sorghum vulgare</name>
    <dbReference type="NCBI Taxonomy" id="4558"/>
    <lineage>
        <taxon>Eukaryota</taxon>
        <taxon>Viridiplantae</taxon>
        <taxon>Streptophyta</taxon>
        <taxon>Embryophyta</taxon>
        <taxon>Tracheophyta</taxon>
        <taxon>Spermatophyta</taxon>
        <taxon>Magnoliopsida</taxon>
        <taxon>Liliopsida</taxon>
        <taxon>Poales</taxon>
        <taxon>Poaceae</taxon>
        <taxon>PACMAD clade</taxon>
        <taxon>Panicoideae</taxon>
        <taxon>Andropogonodae</taxon>
        <taxon>Andropogoneae</taxon>
        <taxon>Sorghinae</taxon>
        <taxon>Sorghum</taxon>
    </lineage>
</organism>
<dbReference type="Gramene" id="OQU85231">
    <property type="protein sequence ID" value="OQU85231"/>
    <property type="gene ID" value="SORBI_3004G198350"/>
</dbReference>
<sequence length="111" mass="11835">MAPLASMLARVAREASARSRLALPAAACSGEACGDLILGNRLLAAVRPHINLTGDASKRQLFGCAQHIRRSFCTNSSSAKLFGSRHMISDEDHERINALGGFTIEFGPPDD</sequence>
<reference evidence="1 2" key="1">
    <citation type="journal article" date="2009" name="Nature">
        <title>The Sorghum bicolor genome and the diversification of grasses.</title>
        <authorList>
            <person name="Paterson A.H."/>
            <person name="Bowers J.E."/>
            <person name="Bruggmann R."/>
            <person name="Dubchak I."/>
            <person name="Grimwood J."/>
            <person name="Gundlach H."/>
            <person name="Haberer G."/>
            <person name="Hellsten U."/>
            <person name="Mitros T."/>
            <person name="Poliakov A."/>
            <person name="Schmutz J."/>
            <person name="Spannagl M."/>
            <person name="Tang H."/>
            <person name="Wang X."/>
            <person name="Wicker T."/>
            <person name="Bharti A.K."/>
            <person name="Chapman J."/>
            <person name="Feltus F.A."/>
            <person name="Gowik U."/>
            <person name="Grigoriev I.V."/>
            <person name="Lyons E."/>
            <person name="Maher C.A."/>
            <person name="Martis M."/>
            <person name="Narechania A."/>
            <person name="Otillar R.P."/>
            <person name="Penning B.W."/>
            <person name="Salamov A.A."/>
            <person name="Wang Y."/>
            <person name="Zhang L."/>
            <person name="Carpita N.C."/>
            <person name="Freeling M."/>
            <person name="Gingle A.R."/>
            <person name="Hash C.T."/>
            <person name="Keller B."/>
            <person name="Klein P."/>
            <person name="Kresovich S."/>
            <person name="McCann M.C."/>
            <person name="Ming R."/>
            <person name="Peterson D.G."/>
            <person name="Mehboob-ur-Rahman"/>
            <person name="Ware D."/>
            <person name="Westhoff P."/>
            <person name="Mayer K.F."/>
            <person name="Messing J."/>
            <person name="Rokhsar D.S."/>
        </authorList>
    </citation>
    <scope>NUCLEOTIDE SEQUENCE [LARGE SCALE GENOMIC DNA]</scope>
    <source>
        <strain evidence="2">cv. BTx623</strain>
    </source>
</reference>
<dbReference type="AlphaFoldDB" id="A0A1Z5RNR6"/>
<dbReference type="EMBL" id="CM000763">
    <property type="protein sequence ID" value="OQU85231.1"/>
    <property type="molecule type" value="Genomic_DNA"/>
</dbReference>
<accession>A0A1Z5RNR6</accession>
<reference evidence="2" key="2">
    <citation type="journal article" date="2018" name="Plant J.">
        <title>The Sorghum bicolor reference genome: improved assembly, gene annotations, a transcriptome atlas, and signatures of genome organization.</title>
        <authorList>
            <person name="McCormick R.F."/>
            <person name="Truong S.K."/>
            <person name="Sreedasyam A."/>
            <person name="Jenkins J."/>
            <person name="Shu S."/>
            <person name="Sims D."/>
            <person name="Kennedy M."/>
            <person name="Amirebrahimi M."/>
            <person name="Weers B.D."/>
            <person name="McKinley B."/>
            <person name="Mattison A."/>
            <person name="Morishige D.T."/>
            <person name="Grimwood J."/>
            <person name="Schmutz J."/>
            <person name="Mullet J.E."/>
        </authorList>
    </citation>
    <scope>NUCLEOTIDE SEQUENCE [LARGE SCALE GENOMIC DNA]</scope>
    <source>
        <strain evidence="2">cv. BTx623</strain>
    </source>
</reference>
<protein>
    <submittedName>
        <fullName evidence="1">Uncharacterized protein</fullName>
    </submittedName>
</protein>
<dbReference type="Proteomes" id="UP000000768">
    <property type="component" value="Chromosome 4"/>
</dbReference>
<keyword evidence="2" id="KW-1185">Reference proteome</keyword>
<proteinExistence type="predicted"/>